<dbReference type="PROSITE" id="PS50885">
    <property type="entry name" value="HAMP"/>
    <property type="match status" value="1"/>
</dbReference>
<dbReference type="PANTHER" id="PTHR32089:SF119">
    <property type="entry name" value="METHYL-ACCEPTING CHEMOTAXIS PROTEIN CTPL"/>
    <property type="match status" value="1"/>
</dbReference>
<accession>A0A7U6GKS1</accession>
<dbReference type="GO" id="GO:0016020">
    <property type="term" value="C:membrane"/>
    <property type="evidence" value="ECO:0007669"/>
    <property type="project" value="UniProtKB-SubCell"/>
</dbReference>
<evidence type="ECO:0000256" key="2">
    <source>
        <dbReference type="ARBA" id="ARBA00022692"/>
    </source>
</evidence>
<dbReference type="Pfam" id="PF13675">
    <property type="entry name" value="PilJ"/>
    <property type="match status" value="1"/>
</dbReference>
<dbReference type="PROSITE" id="PS50111">
    <property type="entry name" value="CHEMOTAXIS_TRANSDUC_2"/>
    <property type="match status" value="1"/>
</dbReference>
<keyword evidence="3" id="KW-1133">Transmembrane helix</keyword>
<evidence type="ECO:0000256" key="3">
    <source>
        <dbReference type="ARBA" id="ARBA00022989"/>
    </source>
</evidence>
<evidence type="ECO:0000259" key="8">
    <source>
        <dbReference type="PROSITE" id="PS50111"/>
    </source>
</evidence>
<keyword evidence="4" id="KW-0472">Membrane</keyword>
<evidence type="ECO:0000259" key="9">
    <source>
        <dbReference type="PROSITE" id="PS50885"/>
    </source>
</evidence>
<protein>
    <submittedName>
        <fullName evidence="10">Twitching motility protein PilJ</fullName>
    </submittedName>
</protein>
<evidence type="ECO:0000256" key="4">
    <source>
        <dbReference type="ARBA" id="ARBA00023136"/>
    </source>
</evidence>
<dbReference type="GO" id="GO:0006935">
    <property type="term" value="P:chemotaxis"/>
    <property type="evidence" value="ECO:0007669"/>
    <property type="project" value="UniProtKB-ARBA"/>
</dbReference>
<dbReference type="SUPFAM" id="SSF58104">
    <property type="entry name" value="Methyl-accepting chemotaxis protein (MCP) signaling domain"/>
    <property type="match status" value="1"/>
</dbReference>
<dbReference type="SMART" id="SM00283">
    <property type="entry name" value="MA"/>
    <property type="match status" value="1"/>
</dbReference>
<name>A0A7U6GKS1_9GAMM</name>
<keyword evidence="2" id="KW-0812">Transmembrane</keyword>
<dbReference type="Pfam" id="PF00015">
    <property type="entry name" value="MCPsignal"/>
    <property type="match status" value="1"/>
</dbReference>
<dbReference type="FunFam" id="1.10.287.950:FF:000001">
    <property type="entry name" value="Methyl-accepting chemotaxis sensory transducer"/>
    <property type="match status" value="1"/>
</dbReference>
<dbReference type="AlphaFoldDB" id="A0A7U6GKS1"/>
<dbReference type="KEGG" id="tbn:TBH_C2587"/>
<dbReference type="EMBL" id="AP012273">
    <property type="protein sequence ID" value="BAO45493.1"/>
    <property type="molecule type" value="Genomic_DNA"/>
</dbReference>
<comment type="similarity">
    <text evidence="6">Belongs to the methyl-accepting chemotaxis (MCP) protein family.</text>
</comment>
<evidence type="ECO:0000256" key="6">
    <source>
        <dbReference type="ARBA" id="ARBA00029447"/>
    </source>
</evidence>
<feature type="domain" description="Methyl-accepting transducer" evidence="8">
    <location>
        <begin position="429"/>
        <end position="665"/>
    </location>
</feature>
<dbReference type="InterPro" id="IPR003660">
    <property type="entry name" value="HAMP_dom"/>
</dbReference>
<dbReference type="PANTHER" id="PTHR32089">
    <property type="entry name" value="METHYL-ACCEPTING CHEMOTAXIS PROTEIN MCPB"/>
    <property type="match status" value="1"/>
</dbReference>
<evidence type="ECO:0000313" key="10">
    <source>
        <dbReference type="EMBL" id="BAO45493.1"/>
    </source>
</evidence>
<dbReference type="OrthoDB" id="9177152at2"/>
<sequence>MVARAKKGSSRSVLVPLLSVLLVVSMVAGVMAFVAWAKHSADLDKYILGASEQQVLAHRIAKYASEAASGKEASFARMQESRDRFSQILDMLKNGSPEQNLPPSPAAIQPELHKVENAWLELRSHVDAILDNQDAILSVNEIINGIRDTLPDLLEVSNEVTNALVEGKSDPTQIYYATRQLFLTERINSALNDVLAGGSATALAVDQLTQDVDELKTVIDALVNGSPVLGIKAVEDEKIKEGLLEVTAILGDLDDSLGMILGMISDVLPALEAVGETGMSEKAQEALATGEVLPDMDVPSQLSLSSDKVAEEVGNLIHLYGTDAADLKIGPVPVNAKLVTGLGALSAVLLVLLGMVLVGQAKRREEATSEQYQRNQEAIRRLLDEMGDLADGDLSVQATVTEDITGAIADSINYAIEAMREVVESINQTTEEVSGSAQETQATIHHLADAAEHQREQITGASSTIDKMTNALETMADDATESAQVAQNSVELASKGGEAVRRTINGMDNIREQIQETSKRIKRLGESSQEIGNIVELIEDIADQTNILALNAAMQAAMAGEAGRGFAVVADEVQRLAERSANATKQIEALVQTIQADTNEAVSSMEASTTEVVGGAGLAEDAGAALQEIETVSNEIAGIITRLADSAQQESSEARQLNDTMGVIQEITQQTTDGTRNAAAEIGELAEKTNQLRQSVAGFVLPDKV</sequence>
<dbReference type="CDD" id="cd11386">
    <property type="entry name" value="MCP_signal"/>
    <property type="match status" value="1"/>
</dbReference>
<feature type="domain" description="HAMP" evidence="9">
    <location>
        <begin position="373"/>
        <end position="424"/>
    </location>
</feature>
<evidence type="ECO:0000313" key="11">
    <source>
        <dbReference type="Proteomes" id="UP000031631"/>
    </source>
</evidence>
<evidence type="ECO:0000256" key="5">
    <source>
        <dbReference type="ARBA" id="ARBA00023224"/>
    </source>
</evidence>
<keyword evidence="11" id="KW-1185">Reference proteome</keyword>
<dbReference type="InterPro" id="IPR004089">
    <property type="entry name" value="MCPsignal_dom"/>
</dbReference>
<evidence type="ECO:0000256" key="1">
    <source>
        <dbReference type="ARBA" id="ARBA00004141"/>
    </source>
</evidence>
<dbReference type="InterPro" id="IPR029095">
    <property type="entry name" value="NarX-like_N"/>
</dbReference>
<dbReference type="Proteomes" id="UP000031631">
    <property type="component" value="Chromosome"/>
</dbReference>
<evidence type="ECO:0000256" key="7">
    <source>
        <dbReference type="PROSITE-ProRule" id="PRU00284"/>
    </source>
</evidence>
<dbReference type="GO" id="GO:0007165">
    <property type="term" value="P:signal transduction"/>
    <property type="evidence" value="ECO:0007669"/>
    <property type="project" value="UniProtKB-KW"/>
</dbReference>
<dbReference type="Gene3D" id="1.10.287.950">
    <property type="entry name" value="Methyl-accepting chemotaxis protein"/>
    <property type="match status" value="1"/>
</dbReference>
<proteinExistence type="inferred from homology"/>
<keyword evidence="5 7" id="KW-0807">Transducer</keyword>
<comment type="subcellular location">
    <subcellularLocation>
        <location evidence="1">Membrane</location>
        <topology evidence="1">Multi-pass membrane protein</topology>
    </subcellularLocation>
</comment>
<gene>
    <name evidence="10" type="ORF">TBH_C2587</name>
</gene>
<reference evidence="10 11" key="1">
    <citation type="journal article" date="2014" name="PLoS ONE">
        <title>Physiological and genomic features of a novel sulfur-oxidizing gammaproteobacterium belonging to a previously uncultivated symbiotic lineage isolated from a hydrothermal vent.</title>
        <authorList>
            <person name="Nunoura T."/>
            <person name="Takaki Y."/>
            <person name="Kazama H."/>
            <person name="Kakuta J."/>
            <person name="Shimamura S."/>
            <person name="Makita H."/>
            <person name="Hirai M."/>
            <person name="Miyazaki M."/>
            <person name="Takai K."/>
        </authorList>
    </citation>
    <scope>NUCLEOTIDE SEQUENCE [LARGE SCALE GENOMIC DNA]</scope>
    <source>
        <strain evidence="10 11">Hiromi1</strain>
    </source>
</reference>
<organism evidence="10 11">
    <name type="scientific">Thiolapillus brandeum</name>
    <dbReference type="NCBI Taxonomy" id="1076588"/>
    <lineage>
        <taxon>Bacteria</taxon>
        <taxon>Pseudomonadati</taxon>
        <taxon>Pseudomonadota</taxon>
        <taxon>Gammaproteobacteria</taxon>
        <taxon>Chromatiales</taxon>
        <taxon>Sedimenticolaceae</taxon>
        <taxon>Thiolapillus</taxon>
    </lineage>
</organism>